<sequence>MAFHAGCVIAIYLLLYRFGAVNTFPSNINLTFLDAEWYAYIKSNGYYYVEGGTSPMAFFPLFPFLWFVTGLTPVGISIVNCVIFYSGFYFLALHFNFDFKTSLLFLSTPSLFFCFIPYSEALFFFGASMLLVGLDKQQWKYIITGLIIAVLTRSVGMVFIGAIVFVYLVQLLQRTNEAPKYMRRMAVLCSVTIGATLLVFFVQYLYTDEWFVFFKVQNAWNRSLQLPTLPFTSVGRTRILWLDGLALLVCIMSFSLGLYIFCRVLVQKKVTFNPSMLFSIAYLAIMGLVSVFYSGIWWEEGGTSLMSTNRFVFATAFFVCFANGLLSKYPKKMPTSFLFAGLVIMVFTWLMLGAYHTLPGQPNYWVTLTYFVNMSAYVLAYTSLRKFPLLLAPLYIINIFVMVILLNSHIHNFFVA</sequence>
<gene>
    <name evidence="2" type="ORF">EDD80_12312</name>
</gene>
<name>A0A4R3KLJ7_9SPHI</name>
<keyword evidence="3" id="KW-1185">Reference proteome</keyword>
<dbReference type="Proteomes" id="UP000295807">
    <property type="component" value="Unassembled WGS sequence"/>
</dbReference>
<keyword evidence="1" id="KW-0812">Transmembrane</keyword>
<accession>A0A4R3KLJ7</accession>
<keyword evidence="1" id="KW-0472">Membrane</keyword>
<reference evidence="2 3" key="1">
    <citation type="submission" date="2019-03" db="EMBL/GenBank/DDBJ databases">
        <title>Genomic Encyclopedia of Type Strains, Phase IV (KMG-IV): sequencing the most valuable type-strain genomes for metagenomic binning, comparative biology and taxonomic classification.</title>
        <authorList>
            <person name="Goeker M."/>
        </authorList>
    </citation>
    <scope>NUCLEOTIDE SEQUENCE [LARGE SCALE GENOMIC DNA]</scope>
    <source>
        <strain evidence="2 3">DSM 21100</strain>
    </source>
</reference>
<proteinExistence type="predicted"/>
<feature type="transmembrane region" description="Helical" evidence="1">
    <location>
        <begin position="64"/>
        <end position="91"/>
    </location>
</feature>
<feature type="transmembrane region" description="Helical" evidence="1">
    <location>
        <begin position="389"/>
        <end position="410"/>
    </location>
</feature>
<dbReference type="EMBL" id="SMAD01000023">
    <property type="protein sequence ID" value="TCS84256.1"/>
    <property type="molecule type" value="Genomic_DNA"/>
</dbReference>
<evidence type="ECO:0000313" key="2">
    <source>
        <dbReference type="EMBL" id="TCS84256.1"/>
    </source>
</evidence>
<feature type="transmembrane region" description="Helical" evidence="1">
    <location>
        <begin position="310"/>
        <end position="326"/>
    </location>
</feature>
<evidence type="ECO:0000256" key="1">
    <source>
        <dbReference type="SAM" id="Phobius"/>
    </source>
</evidence>
<dbReference type="AlphaFoldDB" id="A0A4R3KLJ7"/>
<evidence type="ECO:0008006" key="4">
    <source>
        <dbReference type="Google" id="ProtNLM"/>
    </source>
</evidence>
<organism evidence="2 3">
    <name type="scientific">Anseongella ginsenosidimutans</name>
    <dbReference type="NCBI Taxonomy" id="496056"/>
    <lineage>
        <taxon>Bacteria</taxon>
        <taxon>Pseudomonadati</taxon>
        <taxon>Bacteroidota</taxon>
        <taxon>Sphingobacteriia</taxon>
        <taxon>Sphingobacteriales</taxon>
        <taxon>Sphingobacteriaceae</taxon>
        <taxon>Anseongella</taxon>
    </lineage>
</organism>
<feature type="transmembrane region" description="Helical" evidence="1">
    <location>
        <begin position="181"/>
        <end position="206"/>
    </location>
</feature>
<feature type="transmembrane region" description="Helical" evidence="1">
    <location>
        <begin position="103"/>
        <end position="129"/>
    </location>
</feature>
<evidence type="ECO:0000313" key="3">
    <source>
        <dbReference type="Proteomes" id="UP000295807"/>
    </source>
</evidence>
<feature type="transmembrane region" description="Helical" evidence="1">
    <location>
        <begin position="338"/>
        <end position="358"/>
    </location>
</feature>
<feature type="transmembrane region" description="Helical" evidence="1">
    <location>
        <begin position="141"/>
        <end position="169"/>
    </location>
</feature>
<feature type="transmembrane region" description="Helical" evidence="1">
    <location>
        <begin position="239"/>
        <end position="265"/>
    </location>
</feature>
<keyword evidence="1" id="KW-1133">Transmembrane helix</keyword>
<comment type="caution">
    <text evidence="2">The sequence shown here is derived from an EMBL/GenBank/DDBJ whole genome shotgun (WGS) entry which is preliminary data.</text>
</comment>
<feature type="transmembrane region" description="Helical" evidence="1">
    <location>
        <begin position="277"/>
        <end position="298"/>
    </location>
</feature>
<feature type="transmembrane region" description="Helical" evidence="1">
    <location>
        <begin position="364"/>
        <end position="382"/>
    </location>
</feature>
<protein>
    <recommendedName>
        <fullName evidence="4">Mannosyltransferase PIG-V</fullName>
    </recommendedName>
</protein>